<evidence type="ECO:0000259" key="1">
    <source>
        <dbReference type="PROSITE" id="PS51832"/>
    </source>
</evidence>
<accession>A0A1Y0I1M5</accession>
<dbReference type="OrthoDB" id="9816273at2"/>
<dbReference type="GO" id="GO:0008081">
    <property type="term" value="F:phosphoric diester hydrolase activity"/>
    <property type="evidence" value="ECO:0007669"/>
    <property type="project" value="UniProtKB-ARBA"/>
</dbReference>
<evidence type="ECO:0000313" key="3">
    <source>
        <dbReference type="Proteomes" id="UP000196027"/>
    </source>
</evidence>
<dbReference type="Pfam" id="PF11871">
    <property type="entry name" value="DUF3391"/>
    <property type="match status" value="1"/>
</dbReference>
<dbReference type="SMART" id="SM00471">
    <property type="entry name" value="HDc"/>
    <property type="match status" value="1"/>
</dbReference>
<dbReference type="PANTHER" id="PTHR43155">
    <property type="entry name" value="CYCLIC DI-GMP PHOSPHODIESTERASE PA4108-RELATED"/>
    <property type="match status" value="1"/>
</dbReference>
<dbReference type="Proteomes" id="UP000196027">
    <property type="component" value="Chromosome"/>
</dbReference>
<feature type="domain" description="HD-GYP" evidence="1">
    <location>
        <begin position="140"/>
        <end position="336"/>
    </location>
</feature>
<keyword evidence="2" id="KW-0378">Hydrolase</keyword>
<dbReference type="RefSeq" id="WP_087459393.1">
    <property type="nucleotide sequence ID" value="NZ_CP021425.1"/>
</dbReference>
<proteinExistence type="predicted"/>
<name>A0A1Y0I1M5_9GAMM</name>
<dbReference type="PANTHER" id="PTHR43155:SF2">
    <property type="entry name" value="CYCLIC DI-GMP PHOSPHODIESTERASE PA4108"/>
    <property type="match status" value="1"/>
</dbReference>
<keyword evidence="3" id="KW-1185">Reference proteome</keyword>
<dbReference type="Gene3D" id="1.10.3210.10">
    <property type="entry name" value="Hypothetical protein af1432"/>
    <property type="match status" value="1"/>
</dbReference>
<sequence length="401" mass="45136">MIKRIPISQLRVGMYISDLNRDWIPHNNARKKGQIKNEAIIEKIKSLGVTDLYIDTMKGDDTQDGIPANEVDQQNEQDLAEVAALKPLTKPAISIKDEMIRASQIHKEATGLVSNVMDDIKLGKQIDVSSVEELADDMLDSIFRNHNALSCLGRIREKDQYLMEHSVNLSVLMSVFGRSIQLDRNIMQQTIVGALLHDIGKILVPDEILHKPDRLNEAEFSAMKQHVTHSEEILKNTEGISELTAIVAGQHHERMDGSGYPNGLKGEEISPYGRMVAITDVYDAITADRCYHKGMHPTLAIKKLLEWSGTHLDRSLVEHFIRCVGIYPVGSLVLLESGRLGVVIESNEFDQRLPVVRVMYHTKFRSFIKLQVIDLAKPGAQDRIIKAADPDFYKITVKDFL</sequence>
<dbReference type="EMBL" id="CP021425">
    <property type="protein sequence ID" value="ARU54160.1"/>
    <property type="molecule type" value="Genomic_DNA"/>
</dbReference>
<gene>
    <name evidence="2" type="ORF">OLMES_0051</name>
</gene>
<dbReference type="AlphaFoldDB" id="A0A1Y0I1M5"/>
<dbReference type="InterPro" id="IPR003607">
    <property type="entry name" value="HD/PDEase_dom"/>
</dbReference>
<dbReference type="InterPro" id="IPR037522">
    <property type="entry name" value="HD_GYP_dom"/>
</dbReference>
<organism evidence="2 3">
    <name type="scientific">Oleiphilus messinensis</name>
    <dbReference type="NCBI Taxonomy" id="141451"/>
    <lineage>
        <taxon>Bacteria</taxon>
        <taxon>Pseudomonadati</taxon>
        <taxon>Pseudomonadota</taxon>
        <taxon>Gammaproteobacteria</taxon>
        <taxon>Oceanospirillales</taxon>
        <taxon>Oleiphilaceae</taxon>
        <taxon>Oleiphilus</taxon>
    </lineage>
</organism>
<reference evidence="2 3" key="1">
    <citation type="submission" date="2017-05" db="EMBL/GenBank/DDBJ databases">
        <title>Genomic insights into alkan degradation activity of Oleiphilus messinensis.</title>
        <authorList>
            <person name="Kozyavkin S.A."/>
            <person name="Slesarev A.I."/>
            <person name="Golyshin P.N."/>
            <person name="Korzhenkov A."/>
            <person name="Golyshina O.N."/>
            <person name="Toshchakov S.V."/>
        </authorList>
    </citation>
    <scope>NUCLEOTIDE SEQUENCE [LARGE SCALE GENOMIC DNA]</scope>
    <source>
        <strain evidence="2 3">ME102</strain>
    </source>
</reference>
<dbReference type="PROSITE" id="PS51832">
    <property type="entry name" value="HD_GYP"/>
    <property type="match status" value="1"/>
</dbReference>
<dbReference type="Pfam" id="PF13487">
    <property type="entry name" value="HD_5"/>
    <property type="match status" value="1"/>
</dbReference>
<dbReference type="CDD" id="cd00077">
    <property type="entry name" value="HDc"/>
    <property type="match status" value="1"/>
</dbReference>
<dbReference type="InterPro" id="IPR021812">
    <property type="entry name" value="DUF3391"/>
</dbReference>
<evidence type="ECO:0000313" key="2">
    <source>
        <dbReference type="EMBL" id="ARU54160.1"/>
    </source>
</evidence>
<dbReference type="SUPFAM" id="SSF109604">
    <property type="entry name" value="HD-domain/PDEase-like"/>
    <property type="match status" value="1"/>
</dbReference>
<dbReference type="KEGG" id="ome:OLMES_0051"/>
<protein>
    <submittedName>
        <fullName evidence="2">Metal-dependent phosphohydrolase, HD subdomain protein</fullName>
    </submittedName>
</protein>